<keyword evidence="4" id="KW-0812">Transmembrane</keyword>
<feature type="domain" description="Phage tail tape measure protein" evidence="5">
    <location>
        <begin position="238"/>
        <end position="439"/>
    </location>
</feature>
<evidence type="ECO:0000256" key="4">
    <source>
        <dbReference type="SAM" id="Phobius"/>
    </source>
</evidence>
<reference evidence="6 7" key="1">
    <citation type="submission" date="2019-03" db="EMBL/GenBank/DDBJ databases">
        <title>Genomic Encyclopedia of Type Strains, Phase IV (KMG-IV): sequencing the most valuable type-strain genomes for metagenomic binning, comparative biology and taxonomic classification.</title>
        <authorList>
            <person name="Goeker M."/>
        </authorList>
    </citation>
    <scope>NUCLEOTIDE SEQUENCE [LARGE SCALE GENOMIC DNA]</scope>
    <source>
        <strain evidence="6 7">DSM 1709</strain>
    </source>
</reference>
<dbReference type="NCBIfam" id="TIGR01760">
    <property type="entry name" value="tape_meas_TP901"/>
    <property type="match status" value="1"/>
</dbReference>
<feature type="region of interest" description="Disordered" evidence="3">
    <location>
        <begin position="780"/>
        <end position="802"/>
    </location>
</feature>
<accession>A0A4R2MR69</accession>
<keyword evidence="2" id="KW-0175">Coiled coil</keyword>
<keyword evidence="4" id="KW-1133">Transmembrane helix</keyword>
<dbReference type="PANTHER" id="PTHR37813:SF1">
    <property type="entry name" value="FELS-2 PROPHAGE PROTEIN"/>
    <property type="match status" value="1"/>
</dbReference>
<dbReference type="Pfam" id="PF10145">
    <property type="entry name" value="PhageMin_Tail"/>
    <property type="match status" value="1"/>
</dbReference>
<evidence type="ECO:0000256" key="2">
    <source>
        <dbReference type="SAM" id="Coils"/>
    </source>
</evidence>
<dbReference type="Proteomes" id="UP000295106">
    <property type="component" value="Unassembled WGS sequence"/>
</dbReference>
<feature type="transmembrane region" description="Helical" evidence="4">
    <location>
        <begin position="542"/>
        <end position="568"/>
    </location>
</feature>
<name>A0A4R2MR69_RUBGE</name>
<organism evidence="6 7">
    <name type="scientific">Rubrivivax gelatinosus</name>
    <name type="common">Rhodocyclus gelatinosus</name>
    <name type="synonym">Rhodopseudomonas gelatinosa</name>
    <dbReference type="NCBI Taxonomy" id="28068"/>
    <lineage>
        <taxon>Bacteria</taxon>
        <taxon>Pseudomonadati</taxon>
        <taxon>Pseudomonadota</taxon>
        <taxon>Betaproteobacteria</taxon>
        <taxon>Burkholderiales</taxon>
        <taxon>Sphaerotilaceae</taxon>
        <taxon>Rubrivivax</taxon>
    </lineage>
</organism>
<dbReference type="RefSeq" id="WP_132644690.1">
    <property type="nucleotide sequence ID" value="NZ_NRRI01000002.1"/>
</dbReference>
<comment type="caution">
    <text evidence="6">The sequence shown here is derived from an EMBL/GenBank/DDBJ whole genome shotgun (WGS) entry which is preliminary data.</text>
</comment>
<keyword evidence="1" id="KW-1188">Viral release from host cell</keyword>
<proteinExistence type="predicted"/>
<dbReference type="EMBL" id="SLXD01000001">
    <property type="protein sequence ID" value="TCP05706.1"/>
    <property type="molecule type" value="Genomic_DNA"/>
</dbReference>
<evidence type="ECO:0000313" key="7">
    <source>
        <dbReference type="Proteomes" id="UP000295106"/>
    </source>
</evidence>
<keyword evidence="4" id="KW-0472">Membrane</keyword>
<evidence type="ECO:0000256" key="3">
    <source>
        <dbReference type="SAM" id="MobiDB-lite"/>
    </source>
</evidence>
<feature type="transmembrane region" description="Helical" evidence="4">
    <location>
        <begin position="575"/>
        <end position="595"/>
    </location>
</feature>
<evidence type="ECO:0000256" key="1">
    <source>
        <dbReference type="ARBA" id="ARBA00022612"/>
    </source>
</evidence>
<evidence type="ECO:0000259" key="5">
    <source>
        <dbReference type="Pfam" id="PF10145"/>
    </source>
</evidence>
<protein>
    <submittedName>
        <fullName evidence="6">TP901 family phage tail tape measure protein</fullName>
    </submittedName>
</protein>
<dbReference type="PANTHER" id="PTHR37813">
    <property type="entry name" value="FELS-2 PROPHAGE PROTEIN"/>
    <property type="match status" value="1"/>
</dbReference>
<gene>
    <name evidence="6" type="ORF">EV684_101580</name>
</gene>
<feature type="coiled-coil region" evidence="2">
    <location>
        <begin position="29"/>
        <end position="83"/>
    </location>
</feature>
<evidence type="ECO:0000313" key="6">
    <source>
        <dbReference type="EMBL" id="TCP05706.1"/>
    </source>
</evidence>
<feature type="transmembrane region" description="Helical" evidence="4">
    <location>
        <begin position="601"/>
        <end position="620"/>
    </location>
</feature>
<dbReference type="OrthoDB" id="8019720at2"/>
<dbReference type="AlphaFoldDB" id="A0A4R2MR69"/>
<dbReference type="InterPro" id="IPR010090">
    <property type="entry name" value="Phage_tape_meas"/>
</dbReference>
<sequence length="802" mass="83622">MAANDLRLQVILQALDKATAPLRAIERSSKGAATALKAARERVAELNAQQRAIDGMRQQQAALAETTNRLKVLRAQLDSMRTAGTASTRQIAAQERAVAKQTAAYEAQRQALVQLRTRMNSLGIGNVAQAQARLASETDRANAAIAQQTAKLQALAARQRQLDAIAARRDQAQTRAGQIAAAGVGATAAGAATLTPIAQAVREYSRFEDAMLGIARQVNGARSPTGELTALYWDMARQIHQLGREIPLATTEIADMVTAGARMEVPTEQLAEYTRQAAMMAIAFDAVPGEIAEQMGKIGKNFQIPLTGISGLADAINYLDDNAISKGSEIIDVLNRISGVVSTVAMSSRDAAALASTLLTLGERPETAATAINAITQKLAAATKGTKKFQQAVSEIGLDSGAIQSGMAKDATGTLLSVVEAIRKLPEAKRVGVMVELVGMEHSDTLAKLVTKPEELRRQQQLANGMEASGSMAREFAARVDTLSARWQMANNRMFEASSTMGKSLRPALVSVMDTASAVLERVSAWATAHPQLTAAILKTGAVIGVLLLVVGGLLLAVASVLGPLALLRYSWAMLGLQGPILMGVIQGIGSAMLVLGRAMLANPVMLAVAALAAGAWLLYSNWDRVGTLFTTLPARFAAAGREIVQGLANGITNSIAAVREAVGGVADAALGWFKAKLGIKSPSRVFMAAGGDVAAGAAIGIDQGREDVRRAALGLADAAGEGAPSAGAGTGKARTQRTAPLTTGYRGGAAAAASGPHQITIHAQPGMDPQAIARAVSAELDRRDAAARSRRRSTLTDPADY</sequence>